<sequence length="415" mass="45673">MYQWGVSMDLLEYQVKEWFGKIGIPVLPSQRIDHPTDLKRLKIRFPIVLKSQVHGAERAKAGGVRFAETTIDAIAAAQNIFNLPIWGELPEVVLAESQYDANQEFYLAVVLDTAVCRPVLLGCKEADIDWESAGEKMHHVVVEQEFSPFYARRLALKMGLQGTLMQSVSCVVQKMYHLFVQKDLDLVEINPLAVSATGQVMALNGKVRVNERSIKRHPDLTEMAAKIISRHPSSEIDGISGDWDGVKMHGKIGILGNGTGSVMATLDLVANAGGNPGLCLNLRHAFLTDTTPTTFCDRLETGLKILEDDSSIQVILINFLGSIPQTEEVVEVIARVVQQDNSELNSQVVHSNGSKSRREQNFSPLVVRLAGSEFDAARKYLATLKTHTNALLVVENLDEAVAAAVRLAKPTAKKK</sequence>
<dbReference type="EMBL" id="CP045226">
    <property type="protein sequence ID" value="QFS43111.1"/>
    <property type="molecule type" value="Genomic_DNA"/>
</dbReference>
<dbReference type="InterPro" id="IPR013815">
    <property type="entry name" value="ATP_grasp_subdomain_1"/>
</dbReference>
<protein>
    <submittedName>
        <fullName evidence="5">SucC, succinyl-CoA synthetase beta subunit</fullName>
    </submittedName>
</protein>
<dbReference type="InterPro" id="IPR013650">
    <property type="entry name" value="ATP-grasp_succ-CoA_synth-type"/>
</dbReference>
<evidence type="ECO:0000313" key="6">
    <source>
        <dbReference type="Proteomes" id="UP000326678"/>
    </source>
</evidence>
<evidence type="ECO:0000256" key="2">
    <source>
        <dbReference type="ARBA" id="ARBA00022741"/>
    </source>
</evidence>
<dbReference type="SUPFAM" id="SSF52210">
    <property type="entry name" value="Succinyl-CoA synthetase domains"/>
    <property type="match status" value="1"/>
</dbReference>
<reference evidence="5 6" key="1">
    <citation type="submission" date="2019-10" db="EMBL/GenBank/DDBJ databases">
        <title>Genomic and transcriptomic insights into the perfect genentic adaptation of a filamentous nitrogen-fixing cyanobacterium to rice fields.</title>
        <authorList>
            <person name="Chen Z."/>
        </authorList>
    </citation>
    <scope>NUCLEOTIDE SEQUENCE [LARGE SCALE GENOMIC DNA]</scope>
    <source>
        <strain evidence="5">CCNUC1</strain>
    </source>
</reference>
<dbReference type="Gene3D" id="3.40.50.261">
    <property type="entry name" value="Succinyl-CoA synthetase domains"/>
    <property type="match status" value="1"/>
</dbReference>
<dbReference type="GO" id="GO:0006099">
    <property type="term" value="P:tricarboxylic acid cycle"/>
    <property type="evidence" value="ECO:0007669"/>
    <property type="project" value="InterPro"/>
</dbReference>
<dbReference type="PROSITE" id="PS50975">
    <property type="entry name" value="ATP_GRASP"/>
    <property type="match status" value="1"/>
</dbReference>
<feature type="domain" description="ATP-grasp" evidence="4">
    <location>
        <begin position="16"/>
        <end position="229"/>
    </location>
</feature>
<accession>A0A5P8VS34</accession>
<dbReference type="GO" id="GO:0042709">
    <property type="term" value="C:succinate-CoA ligase complex"/>
    <property type="evidence" value="ECO:0007669"/>
    <property type="project" value="TreeGrafter"/>
</dbReference>
<dbReference type="KEGG" id="nsh:GXM_00584"/>
<dbReference type="GO" id="GO:0046872">
    <property type="term" value="F:metal ion binding"/>
    <property type="evidence" value="ECO:0007669"/>
    <property type="project" value="InterPro"/>
</dbReference>
<evidence type="ECO:0000256" key="3">
    <source>
        <dbReference type="PROSITE-ProRule" id="PRU00409"/>
    </source>
</evidence>
<keyword evidence="6" id="KW-1185">Reference proteome</keyword>
<dbReference type="Pfam" id="PF08442">
    <property type="entry name" value="ATP-grasp_2"/>
    <property type="match status" value="1"/>
</dbReference>
<dbReference type="GO" id="GO:0005829">
    <property type="term" value="C:cytosol"/>
    <property type="evidence" value="ECO:0007669"/>
    <property type="project" value="TreeGrafter"/>
</dbReference>
<dbReference type="Gene3D" id="3.30.470.20">
    <property type="entry name" value="ATP-grasp fold, B domain"/>
    <property type="match status" value="1"/>
</dbReference>
<dbReference type="GO" id="GO:0005524">
    <property type="term" value="F:ATP binding"/>
    <property type="evidence" value="ECO:0007669"/>
    <property type="project" value="UniProtKB-UniRule"/>
</dbReference>
<dbReference type="PANTHER" id="PTHR11815">
    <property type="entry name" value="SUCCINYL-COA SYNTHETASE BETA CHAIN"/>
    <property type="match status" value="1"/>
</dbReference>
<dbReference type="GO" id="GO:0004775">
    <property type="term" value="F:succinate-CoA ligase (ADP-forming) activity"/>
    <property type="evidence" value="ECO:0007669"/>
    <property type="project" value="TreeGrafter"/>
</dbReference>
<dbReference type="InterPro" id="IPR005809">
    <property type="entry name" value="Succ_CoA_ligase-like_bsu"/>
</dbReference>
<organism evidence="5 6">
    <name type="scientific">Nostoc sphaeroides CCNUC1</name>
    <dbReference type="NCBI Taxonomy" id="2653204"/>
    <lineage>
        <taxon>Bacteria</taxon>
        <taxon>Bacillati</taxon>
        <taxon>Cyanobacteriota</taxon>
        <taxon>Cyanophyceae</taxon>
        <taxon>Nostocales</taxon>
        <taxon>Nostocaceae</taxon>
        <taxon>Nostoc</taxon>
    </lineage>
</organism>
<keyword evidence="1" id="KW-0436">Ligase</keyword>
<dbReference type="Proteomes" id="UP000326678">
    <property type="component" value="Chromosome Gxm1"/>
</dbReference>
<name>A0A5P8VS34_9NOSO</name>
<dbReference type="InterPro" id="IPR016102">
    <property type="entry name" value="Succinyl-CoA_synth-like"/>
</dbReference>
<proteinExistence type="predicted"/>
<gene>
    <name evidence="5" type="ORF">GXM_00584</name>
</gene>
<dbReference type="SUPFAM" id="SSF56059">
    <property type="entry name" value="Glutathione synthetase ATP-binding domain-like"/>
    <property type="match status" value="1"/>
</dbReference>
<dbReference type="InterPro" id="IPR011761">
    <property type="entry name" value="ATP-grasp"/>
</dbReference>
<dbReference type="AlphaFoldDB" id="A0A5P8VS34"/>
<evidence type="ECO:0000313" key="5">
    <source>
        <dbReference type="EMBL" id="QFS43111.1"/>
    </source>
</evidence>
<evidence type="ECO:0000259" key="4">
    <source>
        <dbReference type="PROSITE" id="PS50975"/>
    </source>
</evidence>
<dbReference type="GO" id="GO:0006104">
    <property type="term" value="P:succinyl-CoA metabolic process"/>
    <property type="evidence" value="ECO:0007669"/>
    <property type="project" value="TreeGrafter"/>
</dbReference>
<keyword evidence="2 3" id="KW-0547">Nucleotide-binding</keyword>
<dbReference type="Gene3D" id="3.30.1490.20">
    <property type="entry name" value="ATP-grasp fold, A domain"/>
    <property type="match status" value="1"/>
</dbReference>
<dbReference type="PIRSF" id="PIRSF001554">
    <property type="entry name" value="SucCS_beta"/>
    <property type="match status" value="1"/>
</dbReference>
<keyword evidence="3" id="KW-0067">ATP-binding</keyword>
<dbReference type="PANTHER" id="PTHR11815:SF10">
    <property type="entry name" value="SUCCINATE--COA LIGASE [GDP-FORMING] SUBUNIT BETA, MITOCHONDRIAL"/>
    <property type="match status" value="1"/>
</dbReference>
<evidence type="ECO:0000256" key="1">
    <source>
        <dbReference type="ARBA" id="ARBA00022598"/>
    </source>
</evidence>